<dbReference type="EMBL" id="QFPN01000006">
    <property type="protein sequence ID" value="PZQ14313.1"/>
    <property type="molecule type" value="Genomic_DNA"/>
</dbReference>
<organism evidence="1 2">
    <name type="scientific">Ancylobacter novellus</name>
    <name type="common">Thiobacillus novellus</name>
    <dbReference type="NCBI Taxonomy" id="921"/>
    <lineage>
        <taxon>Bacteria</taxon>
        <taxon>Pseudomonadati</taxon>
        <taxon>Pseudomonadota</taxon>
        <taxon>Alphaproteobacteria</taxon>
        <taxon>Hyphomicrobiales</taxon>
        <taxon>Xanthobacteraceae</taxon>
        <taxon>Ancylobacter</taxon>
    </lineage>
</organism>
<dbReference type="AlphaFoldDB" id="A0A2W5MA58"/>
<evidence type="ECO:0008006" key="3">
    <source>
        <dbReference type="Google" id="ProtNLM"/>
    </source>
</evidence>
<reference evidence="1 2" key="1">
    <citation type="submission" date="2017-08" db="EMBL/GenBank/DDBJ databases">
        <title>Infants hospitalized years apart are colonized by the same room-sourced microbial strains.</title>
        <authorList>
            <person name="Brooks B."/>
            <person name="Olm M.R."/>
            <person name="Firek B.A."/>
            <person name="Baker R."/>
            <person name="Thomas B.C."/>
            <person name="Morowitz M.J."/>
            <person name="Banfield J.F."/>
        </authorList>
    </citation>
    <scope>NUCLEOTIDE SEQUENCE [LARGE SCALE GENOMIC DNA]</scope>
    <source>
        <strain evidence="1">S2_005_003_R2_43</strain>
    </source>
</reference>
<proteinExistence type="predicted"/>
<name>A0A2W5MA58_ANCNO</name>
<evidence type="ECO:0000313" key="2">
    <source>
        <dbReference type="Proteomes" id="UP000249577"/>
    </source>
</evidence>
<dbReference type="Pfam" id="PF04245">
    <property type="entry name" value="NA37"/>
    <property type="match status" value="1"/>
</dbReference>
<sequence>MPLENLTVNRICLHEIYRRADDGGAVVPPSFATGLLNLPANAAGAFKSRVVAAFKGTAKCMEMLIRSSGPGSAFANGVALIAKSDADFVEHSRVFANDLASAQTSRGYPGGLVVVFDGTVGNPATSFFAVMKAELHDGFVKTADLQAQFLRDLFLSPKTKLYKIGIFITDGQQHDGDLPSGWAATVYDTGLSASSRDGAATYFYSSFLGLDIPENAAHNVKKFFEHTKEFIKTSNVSEQEKVNLYNSLYSYLKLDRGANIQTSEFADTYMDDELGEAYQAHMQRQHFPQGVVPKDLSEVSGSLRLRKLRFPRSITLSGPPDAVRDLVEVEAVEGDDRGQWTRITIRGPIEGQQ</sequence>
<accession>A0A2W5MA58</accession>
<comment type="caution">
    <text evidence="1">The sequence shown here is derived from an EMBL/GenBank/DDBJ whole genome shotgun (WGS) entry which is preliminary data.</text>
</comment>
<protein>
    <recommendedName>
        <fullName evidence="3">Nucleoid-associated protein</fullName>
    </recommendedName>
</protein>
<evidence type="ECO:0000313" key="1">
    <source>
        <dbReference type="EMBL" id="PZQ14313.1"/>
    </source>
</evidence>
<dbReference type="InterPro" id="IPR007358">
    <property type="entry name" value="Nucleoid_associated_NdpA"/>
</dbReference>
<dbReference type="GO" id="GO:0009295">
    <property type="term" value="C:nucleoid"/>
    <property type="evidence" value="ECO:0007669"/>
    <property type="project" value="InterPro"/>
</dbReference>
<dbReference type="Proteomes" id="UP000249577">
    <property type="component" value="Unassembled WGS sequence"/>
</dbReference>
<gene>
    <name evidence="1" type="ORF">DI565_12905</name>
</gene>